<dbReference type="RefSeq" id="WP_129456183.1">
    <property type="nucleotide sequence ID" value="NZ_JACXYX010000005.1"/>
</dbReference>
<dbReference type="SMART" id="SM00220">
    <property type="entry name" value="S_TKc"/>
    <property type="match status" value="1"/>
</dbReference>
<keyword evidence="2" id="KW-0418">Kinase</keyword>
<dbReference type="Proteomes" id="UP000293291">
    <property type="component" value="Unassembled WGS sequence"/>
</dbReference>
<evidence type="ECO:0000313" key="2">
    <source>
        <dbReference type="EMBL" id="RYB99652.1"/>
    </source>
</evidence>
<dbReference type="EMBL" id="SDWU01000018">
    <property type="protein sequence ID" value="RYB99652.1"/>
    <property type="molecule type" value="Genomic_DNA"/>
</dbReference>
<keyword evidence="3" id="KW-1185">Reference proteome</keyword>
<proteinExistence type="predicted"/>
<evidence type="ECO:0000259" key="1">
    <source>
        <dbReference type="PROSITE" id="PS50011"/>
    </source>
</evidence>
<dbReference type="OrthoDB" id="1022767at2"/>
<evidence type="ECO:0000313" key="3">
    <source>
        <dbReference type="Proteomes" id="UP000293291"/>
    </source>
</evidence>
<keyword evidence="2" id="KW-0723">Serine/threonine-protein kinase</keyword>
<dbReference type="Gene3D" id="1.10.510.10">
    <property type="entry name" value="Transferase(Phosphotransferase) domain 1"/>
    <property type="match status" value="1"/>
</dbReference>
<name>A0A4Q2S9N8_9ACTN</name>
<feature type="domain" description="Protein kinase" evidence="1">
    <location>
        <begin position="19"/>
        <end position="303"/>
    </location>
</feature>
<dbReference type="GO" id="GO:0005524">
    <property type="term" value="F:ATP binding"/>
    <property type="evidence" value="ECO:0007669"/>
    <property type="project" value="InterPro"/>
</dbReference>
<accession>A0A4Q2S9N8</accession>
<dbReference type="SUPFAM" id="SSF56112">
    <property type="entry name" value="Protein kinase-like (PK-like)"/>
    <property type="match status" value="1"/>
</dbReference>
<dbReference type="GO" id="GO:0004674">
    <property type="term" value="F:protein serine/threonine kinase activity"/>
    <property type="evidence" value="ECO:0007669"/>
    <property type="project" value="UniProtKB-KW"/>
</dbReference>
<reference evidence="2 3" key="1">
    <citation type="submission" date="2019-01" db="EMBL/GenBank/DDBJ databases">
        <title>Novel species of Nocardioides.</title>
        <authorList>
            <person name="Liu Q."/>
            <person name="Xin Y.-H."/>
        </authorList>
    </citation>
    <scope>NUCLEOTIDE SEQUENCE [LARGE SCALE GENOMIC DNA]</scope>
    <source>
        <strain evidence="2 3">CGMCC 4.6875</strain>
    </source>
</reference>
<organism evidence="2 3">
    <name type="scientific">Nocardioides ganghwensis</name>
    <dbReference type="NCBI Taxonomy" id="252230"/>
    <lineage>
        <taxon>Bacteria</taxon>
        <taxon>Bacillati</taxon>
        <taxon>Actinomycetota</taxon>
        <taxon>Actinomycetes</taxon>
        <taxon>Propionibacteriales</taxon>
        <taxon>Nocardioidaceae</taxon>
        <taxon>Nocardioides</taxon>
    </lineage>
</organism>
<dbReference type="InterPro" id="IPR011009">
    <property type="entry name" value="Kinase-like_dom_sf"/>
</dbReference>
<gene>
    <name evidence="2" type="ORF">EUA07_16020</name>
</gene>
<dbReference type="PROSITE" id="PS50011">
    <property type="entry name" value="PROTEIN_KINASE_DOM"/>
    <property type="match status" value="1"/>
</dbReference>
<dbReference type="InterPro" id="IPR000719">
    <property type="entry name" value="Prot_kinase_dom"/>
</dbReference>
<sequence>MGVLSVGTELDLPRHGSRWRVGSLLGEGGQGAVFSLDPVDGDGPSLALKWYRAEAAHPEQHAALVRLAQLPAPSAAFLWPVEVVAGPDGGFGYVMPLRPDGHVPVAELLTGRVDAPFSTVTRLCMGLADSFLQLHAQGLCYRDISLGNVFFDPVSGDPLVCDNDNVGIDGRDPARVLGTSRFMAPEVVVGDALPSTGTDLYSLSVLIFYLLMFHHPLQGRRELDHACFDRDVERQLFGTEPLFVFDPDDDSNAPDPVVHGAVLQYWPLYPRYLRDDFTRAFTVGLREPSRRVREGVWRSHLSRLLDGIVVCACGRENLTDDGVPLGSCWSCGATLPPPVRLRFGPRVLVLNAGTRVTGHHLRRDYAYDDTVAEVVVHPTRPDLWGLRNHTSATWRVAGPDGSEQEVGPGRSIGLLPGATLQIGGVTATIET</sequence>
<comment type="caution">
    <text evidence="2">The sequence shown here is derived from an EMBL/GenBank/DDBJ whole genome shotgun (WGS) entry which is preliminary data.</text>
</comment>
<dbReference type="AlphaFoldDB" id="A0A4Q2S9N8"/>
<keyword evidence="2" id="KW-0808">Transferase</keyword>
<protein>
    <submittedName>
        <fullName evidence="2">Serine/threonine protein kinase</fullName>
    </submittedName>
</protein>
<dbReference type="Pfam" id="PF00069">
    <property type="entry name" value="Pkinase"/>
    <property type="match status" value="1"/>
</dbReference>